<name>A0A317KTY5_9BACI</name>
<keyword evidence="1" id="KW-0472">Membrane</keyword>
<gene>
    <name evidence="2" type="ORF">DLJ74_20215</name>
</gene>
<dbReference type="EMBL" id="QGTD01000021">
    <property type="protein sequence ID" value="PWU66733.1"/>
    <property type="molecule type" value="Genomic_DNA"/>
</dbReference>
<reference evidence="2 3" key="1">
    <citation type="submission" date="2018-05" db="EMBL/GenBank/DDBJ databases">
        <title>Genomic analysis of Gracilibacillus dipsosauri DD1 reveals novel features of a salt-tolerant amylase.</title>
        <authorList>
            <person name="Deutch C.E."/>
            <person name="Yang S."/>
        </authorList>
    </citation>
    <scope>NUCLEOTIDE SEQUENCE [LARGE SCALE GENOMIC DNA]</scope>
    <source>
        <strain evidence="2 3">DD1</strain>
    </source>
</reference>
<keyword evidence="1" id="KW-1133">Transmembrane helix</keyword>
<dbReference type="Proteomes" id="UP000245624">
    <property type="component" value="Unassembled WGS sequence"/>
</dbReference>
<accession>A0A317KTY5</accession>
<organism evidence="2 3">
    <name type="scientific">Gracilibacillus dipsosauri</name>
    <dbReference type="NCBI Taxonomy" id="178340"/>
    <lineage>
        <taxon>Bacteria</taxon>
        <taxon>Bacillati</taxon>
        <taxon>Bacillota</taxon>
        <taxon>Bacilli</taxon>
        <taxon>Bacillales</taxon>
        <taxon>Bacillaceae</taxon>
        <taxon>Gracilibacillus</taxon>
    </lineage>
</organism>
<sequence length="209" mass="23726">MNKGNYQKLDNDLKQLNAKIHLSKKEKEESFSKINKMIDEPVKTSRHSRINWKMSMVTIAALMIIALLSVPILINPDRYLTDPPNASSQDSTIKTDEGMEVIVEHQGNFTIHHIRLVVFKDGKQVTSPTMMNADMSNLAKDSNMIFHFLEKDFPFDGEMKVEVVIFQSEQDNVGITLKPSMIIEATKGAEYHFAITGSTIKQARLMKVE</sequence>
<dbReference type="OrthoDB" id="2873739at2"/>
<feature type="transmembrane region" description="Helical" evidence="1">
    <location>
        <begin position="54"/>
        <end position="74"/>
    </location>
</feature>
<evidence type="ECO:0000313" key="2">
    <source>
        <dbReference type="EMBL" id="PWU66733.1"/>
    </source>
</evidence>
<protein>
    <submittedName>
        <fullName evidence="2">Uncharacterized protein</fullName>
    </submittedName>
</protein>
<dbReference type="AlphaFoldDB" id="A0A317KTY5"/>
<evidence type="ECO:0000313" key="3">
    <source>
        <dbReference type="Proteomes" id="UP000245624"/>
    </source>
</evidence>
<keyword evidence="1" id="KW-0812">Transmembrane</keyword>
<dbReference type="RefSeq" id="WP_109985840.1">
    <property type="nucleotide sequence ID" value="NZ_JAJUIE010000232.1"/>
</dbReference>
<proteinExistence type="predicted"/>
<keyword evidence="3" id="KW-1185">Reference proteome</keyword>
<comment type="caution">
    <text evidence="2">The sequence shown here is derived from an EMBL/GenBank/DDBJ whole genome shotgun (WGS) entry which is preliminary data.</text>
</comment>
<evidence type="ECO:0000256" key="1">
    <source>
        <dbReference type="SAM" id="Phobius"/>
    </source>
</evidence>